<dbReference type="GO" id="GO:0004588">
    <property type="term" value="F:orotate phosphoribosyltransferase activity"/>
    <property type="evidence" value="ECO:0007669"/>
    <property type="project" value="UniProtKB-UniRule"/>
</dbReference>
<feature type="binding site" evidence="6">
    <location>
        <position position="109"/>
    </location>
    <ligand>
        <name>5-phospho-alpha-D-ribose 1-diphosphate</name>
        <dbReference type="ChEBI" id="CHEBI:58017"/>
        <note>ligand shared between dimeric partners</note>
    </ligand>
</feature>
<comment type="catalytic activity">
    <reaction evidence="6">
        <text>orotidine 5'-phosphate + diphosphate = orotate + 5-phospho-alpha-D-ribose 1-diphosphate</text>
        <dbReference type="Rhea" id="RHEA:10380"/>
        <dbReference type="ChEBI" id="CHEBI:30839"/>
        <dbReference type="ChEBI" id="CHEBI:33019"/>
        <dbReference type="ChEBI" id="CHEBI:57538"/>
        <dbReference type="ChEBI" id="CHEBI:58017"/>
        <dbReference type="EC" id="2.4.2.10"/>
    </reaction>
</comment>
<dbReference type="InterPro" id="IPR004467">
    <property type="entry name" value="Or_phspho_trans_dom"/>
</dbReference>
<evidence type="ECO:0000256" key="5">
    <source>
        <dbReference type="ARBA" id="ARBA00022975"/>
    </source>
</evidence>
<comment type="cofactor">
    <cofactor evidence="6">
        <name>Mg(2+)</name>
        <dbReference type="ChEBI" id="CHEBI:18420"/>
    </cofactor>
</comment>
<keyword evidence="5 6" id="KW-0665">Pyrimidine biosynthesis</keyword>
<name>A0A2A5RK83_9LACT</name>
<dbReference type="Proteomes" id="UP000218181">
    <property type="component" value="Unassembled WGS sequence"/>
</dbReference>
<dbReference type="UniPathway" id="UPA00070">
    <property type="reaction ID" value="UER00119"/>
</dbReference>
<comment type="subunit">
    <text evidence="6">Homodimer.</text>
</comment>
<reference evidence="8 9" key="1">
    <citation type="submission" date="2014-12" db="EMBL/GenBank/DDBJ databases">
        <title>Draft genome sequences of 10 type strains of Lactococcus.</title>
        <authorList>
            <person name="Sun Z."/>
            <person name="Zhong Z."/>
            <person name="Liu W."/>
            <person name="Zhang W."/>
            <person name="Zhang H."/>
        </authorList>
    </citation>
    <scope>NUCLEOTIDE SEQUENCE [LARGE SCALE GENOMIC DNA]</scope>
    <source>
        <strain evidence="8 9">JCM 16395</strain>
    </source>
</reference>
<dbReference type="CDD" id="cd06223">
    <property type="entry name" value="PRTases_typeI"/>
    <property type="match status" value="1"/>
</dbReference>
<keyword evidence="4 6" id="KW-0808">Transferase</keyword>
<dbReference type="InterPro" id="IPR023031">
    <property type="entry name" value="OPRT"/>
</dbReference>
<dbReference type="PANTHER" id="PTHR19278:SF9">
    <property type="entry name" value="URIDINE 5'-MONOPHOSPHATE SYNTHASE"/>
    <property type="match status" value="1"/>
</dbReference>
<sequence>MFTKGEKMTLSQDIAKDLLKIEAVSLSPNTPFTWASGIQSPIYTDNRVTLAYPAVRTAIEEGFVELIKEKFPDVEIIAGTATAGIPHGAIVADRMNLPFAYIRSKPKDHGNKRQIEGRVFPGQKMVLIEDLISTGGSVLEAVAAAEREGAQVLGVAAIFTYQLEKASLNFDMAQVRLETLTTYTDLIHVAHGTEAINESELKLLQKFKSNQENWQDLS</sequence>
<dbReference type="InterPro" id="IPR000836">
    <property type="entry name" value="PRTase_dom"/>
</dbReference>
<organism evidence="8 9">
    <name type="scientific">Lactococcus fujiensis JCM 16395</name>
    <dbReference type="NCBI Taxonomy" id="1291764"/>
    <lineage>
        <taxon>Bacteria</taxon>
        <taxon>Bacillati</taxon>
        <taxon>Bacillota</taxon>
        <taxon>Bacilli</taxon>
        <taxon>Lactobacillales</taxon>
        <taxon>Streptococcaceae</taxon>
        <taxon>Lactococcus</taxon>
    </lineage>
</organism>
<keyword evidence="3 6" id="KW-0328">Glycosyltransferase</keyword>
<evidence type="ECO:0000313" key="8">
    <source>
        <dbReference type="EMBL" id="PCR99547.1"/>
    </source>
</evidence>
<dbReference type="EMBL" id="JXJU01000008">
    <property type="protein sequence ID" value="PCR99547.1"/>
    <property type="molecule type" value="Genomic_DNA"/>
</dbReference>
<dbReference type="GO" id="GO:0000287">
    <property type="term" value="F:magnesium ion binding"/>
    <property type="evidence" value="ECO:0007669"/>
    <property type="project" value="UniProtKB-UniRule"/>
</dbReference>
<dbReference type="AlphaFoldDB" id="A0A2A5RK83"/>
<dbReference type="PANTHER" id="PTHR19278">
    <property type="entry name" value="OROTATE PHOSPHORIBOSYLTRANSFERASE"/>
    <property type="match status" value="1"/>
</dbReference>
<feature type="binding site" evidence="6">
    <location>
        <position position="103"/>
    </location>
    <ligand>
        <name>5-phospho-alpha-D-ribose 1-diphosphate</name>
        <dbReference type="ChEBI" id="CHEBI:58017"/>
        <note>ligand shared between dimeric partners</note>
    </ligand>
</feature>
<evidence type="ECO:0000256" key="1">
    <source>
        <dbReference type="ARBA" id="ARBA00004889"/>
    </source>
</evidence>
<dbReference type="NCBIfam" id="TIGR00336">
    <property type="entry name" value="pyrE"/>
    <property type="match status" value="1"/>
</dbReference>
<keyword evidence="6" id="KW-0460">Magnesium</keyword>
<dbReference type="EC" id="2.4.2.10" evidence="2 6"/>
<comment type="similarity">
    <text evidence="6">Belongs to the purine/pyrimidine phosphoribosyltransferase family. PyrE subfamily.</text>
</comment>
<protein>
    <recommendedName>
        <fullName evidence="2 6">Orotate phosphoribosyltransferase</fullName>
        <shortName evidence="6">OPRT</shortName>
        <shortName evidence="6">OPRTase</shortName>
        <ecNumber evidence="2 6">2.4.2.10</ecNumber>
    </recommendedName>
</protein>
<dbReference type="Pfam" id="PF00156">
    <property type="entry name" value="Pribosyltran"/>
    <property type="match status" value="1"/>
</dbReference>
<evidence type="ECO:0000313" key="9">
    <source>
        <dbReference type="Proteomes" id="UP000218181"/>
    </source>
</evidence>
<feature type="domain" description="Phosphoribosyltransferase" evidence="7">
    <location>
        <begin position="65"/>
        <end position="159"/>
    </location>
</feature>
<feature type="binding site" evidence="6">
    <location>
        <position position="133"/>
    </location>
    <ligand>
        <name>orotate</name>
        <dbReference type="ChEBI" id="CHEBI:30839"/>
    </ligand>
</feature>
<dbReference type="Gene3D" id="3.40.50.2020">
    <property type="match status" value="1"/>
</dbReference>
<dbReference type="STRING" id="1291764.GCA_001311235_01704"/>
<gene>
    <name evidence="6" type="primary">pyrE</name>
    <name evidence="8" type="ORF">RT41_GL001923</name>
</gene>
<proteinExistence type="inferred from homology"/>
<comment type="function">
    <text evidence="6">Catalyzes the transfer of a ribosyl phosphate group from 5-phosphoribose 1-diphosphate to orotate, leading to the formation of orotidine monophosphate (OMP).</text>
</comment>
<evidence type="ECO:0000256" key="2">
    <source>
        <dbReference type="ARBA" id="ARBA00011971"/>
    </source>
</evidence>
<evidence type="ECO:0000259" key="7">
    <source>
        <dbReference type="Pfam" id="PF00156"/>
    </source>
</evidence>
<comment type="caution">
    <text evidence="6">Lacks conserved residue(s) required for the propagation of feature annotation.</text>
</comment>
<comment type="pathway">
    <text evidence="1 6">Pyrimidine metabolism; UMP biosynthesis via de novo pathway; UMP from orotate: step 1/2.</text>
</comment>
<dbReference type="HAMAP" id="MF_01208">
    <property type="entry name" value="PyrE"/>
    <property type="match status" value="1"/>
</dbReference>
<feature type="binding site" evidence="6">
    <location>
        <position position="107"/>
    </location>
    <ligand>
        <name>5-phospho-alpha-D-ribose 1-diphosphate</name>
        <dbReference type="ChEBI" id="CHEBI:58017"/>
        <note>ligand shared between dimeric partners</note>
    </ligand>
</feature>
<accession>A0A2A5RK83</accession>
<feature type="binding site" description="in other chain" evidence="6">
    <location>
        <begin position="129"/>
        <end position="137"/>
    </location>
    <ligand>
        <name>5-phospho-alpha-D-ribose 1-diphosphate</name>
        <dbReference type="ChEBI" id="CHEBI:58017"/>
        <note>ligand shared between dimeric partners</note>
    </ligand>
</feature>
<dbReference type="InterPro" id="IPR029057">
    <property type="entry name" value="PRTase-like"/>
</dbReference>
<evidence type="ECO:0000256" key="4">
    <source>
        <dbReference type="ARBA" id="ARBA00022679"/>
    </source>
</evidence>
<keyword evidence="9" id="KW-1185">Reference proteome</keyword>
<comment type="caution">
    <text evidence="8">The sequence shown here is derived from an EMBL/GenBank/DDBJ whole genome shotgun (WGS) entry which is preliminary data.</text>
</comment>
<evidence type="ECO:0000256" key="3">
    <source>
        <dbReference type="ARBA" id="ARBA00022676"/>
    </source>
</evidence>
<evidence type="ECO:0000256" key="6">
    <source>
        <dbReference type="HAMAP-Rule" id="MF_01208"/>
    </source>
</evidence>
<dbReference type="SUPFAM" id="SSF53271">
    <property type="entry name" value="PRTase-like"/>
    <property type="match status" value="1"/>
</dbReference>
<dbReference type="GO" id="GO:0044205">
    <property type="term" value="P:'de novo' UMP biosynthetic process"/>
    <property type="evidence" value="ECO:0007669"/>
    <property type="project" value="UniProtKB-UniRule"/>
</dbReference>
<dbReference type="GO" id="GO:0019856">
    <property type="term" value="P:pyrimidine nucleobase biosynthetic process"/>
    <property type="evidence" value="ECO:0007669"/>
    <property type="project" value="TreeGrafter"/>
</dbReference>